<dbReference type="PANTHER" id="PTHR42714">
    <property type="entry name" value="TRNA MODIFICATION GTPASE GTPBP3"/>
    <property type="match status" value="1"/>
</dbReference>
<evidence type="ECO:0000259" key="7">
    <source>
        <dbReference type="Pfam" id="PF01926"/>
    </source>
</evidence>
<proteinExistence type="predicted"/>
<dbReference type="CDD" id="cd00880">
    <property type="entry name" value="Era_like"/>
    <property type="match status" value="1"/>
</dbReference>
<dbReference type="NCBIfam" id="TIGR00231">
    <property type="entry name" value="small_GTP"/>
    <property type="match status" value="1"/>
</dbReference>
<organism evidence="8 9">
    <name type="scientific">Romeriopsis navalis LEGE 11480</name>
    <dbReference type="NCBI Taxonomy" id="2777977"/>
    <lineage>
        <taxon>Bacteria</taxon>
        <taxon>Bacillati</taxon>
        <taxon>Cyanobacteriota</taxon>
        <taxon>Cyanophyceae</taxon>
        <taxon>Leptolyngbyales</taxon>
        <taxon>Leptolyngbyaceae</taxon>
        <taxon>Romeriopsis</taxon>
        <taxon>Romeriopsis navalis</taxon>
    </lineage>
</organism>
<comment type="caution">
    <text evidence="8">The sequence shown here is derived from an EMBL/GenBank/DDBJ whole genome shotgun (WGS) entry which is preliminary data.</text>
</comment>
<keyword evidence="9" id="KW-1185">Reference proteome</keyword>
<keyword evidence="2" id="KW-0812">Transmembrane</keyword>
<evidence type="ECO:0000256" key="2">
    <source>
        <dbReference type="ARBA" id="ARBA00022692"/>
    </source>
</evidence>
<keyword evidence="3" id="KW-0547">Nucleotide-binding</keyword>
<dbReference type="PANTHER" id="PTHR42714:SF6">
    <property type="entry name" value="TRANSLATION INITIATION FACTOR IF-2"/>
    <property type="match status" value="1"/>
</dbReference>
<feature type="domain" description="G" evidence="7">
    <location>
        <begin position="37"/>
        <end position="153"/>
    </location>
</feature>
<evidence type="ECO:0000256" key="4">
    <source>
        <dbReference type="ARBA" id="ARBA00022989"/>
    </source>
</evidence>
<evidence type="ECO:0000256" key="1">
    <source>
        <dbReference type="ARBA" id="ARBA00004141"/>
    </source>
</evidence>
<dbReference type="Pfam" id="PF05128">
    <property type="entry name" value="DUF697"/>
    <property type="match status" value="1"/>
</dbReference>
<dbReference type="Pfam" id="PF01926">
    <property type="entry name" value="MMR_HSR1"/>
    <property type="match status" value="1"/>
</dbReference>
<evidence type="ECO:0000313" key="9">
    <source>
        <dbReference type="Proteomes" id="UP000625316"/>
    </source>
</evidence>
<keyword evidence="6" id="KW-0472">Membrane</keyword>
<dbReference type="GO" id="GO:0005737">
    <property type="term" value="C:cytoplasm"/>
    <property type="evidence" value="ECO:0007669"/>
    <property type="project" value="TreeGrafter"/>
</dbReference>
<gene>
    <name evidence="8" type="ORF">IQ266_02500</name>
</gene>
<evidence type="ECO:0000313" key="8">
    <source>
        <dbReference type="EMBL" id="MBE9028627.1"/>
    </source>
</evidence>
<dbReference type="InterPro" id="IPR005225">
    <property type="entry name" value="Small_GTP-bd"/>
</dbReference>
<dbReference type="Gene3D" id="3.40.50.300">
    <property type="entry name" value="P-loop containing nucleotide triphosphate hydrolases"/>
    <property type="match status" value="1"/>
</dbReference>
<keyword evidence="4" id="KW-1133">Transmembrane helix</keyword>
<dbReference type="InterPro" id="IPR021147">
    <property type="entry name" value="DUF697"/>
</dbReference>
<dbReference type="InterPro" id="IPR027417">
    <property type="entry name" value="P-loop_NTPase"/>
</dbReference>
<dbReference type="Proteomes" id="UP000625316">
    <property type="component" value="Unassembled WGS sequence"/>
</dbReference>
<dbReference type="GO" id="GO:0005525">
    <property type="term" value="F:GTP binding"/>
    <property type="evidence" value="ECO:0007669"/>
    <property type="project" value="UniProtKB-KW"/>
</dbReference>
<protein>
    <submittedName>
        <fullName evidence="8">GTP-binding protein</fullName>
    </submittedName>
</protein>
<dbReference type="GO" id="GO:0016020">
    <property type="term" value="C:membrane"/>
    <property type="evidence" value="ECO:0007669"/>
    <property type="project" value="UniProtKB-SubCell"/>
</dbReference>
<dbReference type="AlphaFoldDB" id="A0A928VLL2"/>
<dbReference type="GO" id="GO:0030488">
    <property type="term" value="P:tRNA methylation"/>
    <property type="evidence" value="ECO:0007669"/>
    <property type="project" value="TreeGrafter"/>
</dbReference>
<dbReference type="SUPFAM" id="SSF52540">
    <property type="entry name" value="P-loop containing nucleoside triphosphate hydrolases"/>
    <property type="match status" value="1"/>
</dbReference>
<dbReference type="EMBL" id="JADEXQ010000005">
    <property type="protein sequence ID" value="MBE9028627.1"/>
    <property type="molecule type" value="Genomic_DNA"/>
</dbReference>
<dbReference type="InterPro" id="IPR006073">
    <property type="entry name" value="GTP-bd"/>
</dbReference>
<name>A0A928VLL2_9CYAN</name>
<accession>A0A928VLL2</accession>
<evidence type="ECO:0000256" key="6">
    <source>
        <dbReference type="ARBA" id="ARBA00023136"/>
    </source>
</evidence>
<sequence>MDAAAKRPGGETLRALLEKELDQLATTLEKIDQQIVRIAVFGLVSRGKSAVLNAIVGENRAATGPLNGVTRQVNVLKWSPTDAADMTAIAVELMDTPGLDEVEGEARAVMAADVATQCDLILFVVAGEITRVEYEALCELRVAQKPLILVFNKVDLYPNQSRAQVYQDLLELSSQSMRDSQLQQLLSEDEVALVAADPKPEQVRVERADGEVEYLWEKPPVQIAALQQRLLKLLKQEGRSLLALNALTQSRRAEKVMAEAIIASRAVEAEALIWRFTRYKAITVGLNPFGFLDFVGGAIADLTLIRELSKLYGLPMTRYEAGNLLKTILISSGVLLGSELFGLVLGVGKGFSALVDGGNLAVFTGVGLVQAGAAGYGAYSVGRAAQVYLEQGCSWGEKGANTVIQEILGQIDEEGVMYRIKEELL</sequence>
<keyword evidence="5" id="KW-0342">GTP-binding</keyword>
<dbReference type="GO" id="GO:0002098">
    <property type="term" value="P:tRNA wobble uridine modification"/>
    <property type="evidence" value="ECO:0007669"/>
    <property type="project" value="TreeGrafter"/>
</dbReference>
<evidence type="ECO:0000256" key="3">
    <source>
        <dbReference type="ARBA" id="ARBA00022741"/>
    </source>
</evidence>
<evidence type="ECO:0000256" key="5">
    <source>
        <dbReference type="ARBA" id="ARBA00023134"/>
    </source>
</evidence>
<reference evidence="8" key="1">
    <citation type="submission" date="2020-10" db="EMBL/GenBank/DDBJ databases">
        <authorList>
            <person name="Castelo-Branco R."/>
            <person name="Eusebio N."/>
            <person name="Adriana R."/>
            <person name="Vieira A."/>
            <person name="Brugerolle De Fraissinette N."/>
            <person name="Rezende De Castro R."/>
            <person name="Schneider M.P."/>
            <person name="Vasconcelos V."/>
            <person name="Leao P.N."/>
        </authorList>
    </citation>
    <scope>NUCLEOTIDE SEQUENCE</scope>
    <source>
        <strain evidence="8">LEGE 11480</strain>
    </source>
</reference>
<comment type="subcellular location">
    <subcellularLocation>
        <location evidence="1">Membrane</location>
        <topology evidence="1">Multi-pass membrane protein</topology>
    </subcellularLocation>
</comment>